<organism evidence="1 2">
    <name type="scientific">Wenjunlia vitaminophila</name>
    <name type="common">Streptomyces vitaminophilus</name>
    <dbReference type="NCBI Taxonomy" id="76728"/>
    <lineage>
        <taxon>Bacteria</taxon>
        <taxon>Bacillati</taxon>
        <taxon>Actinomycetota</taxon>
        <taxon>Actinomycetes</taxon>
        <taxon>Kitasatosporales</taxon>
        <taxon>Streptomycetaceae</taxon>
        <taxon>Wenjunlia</taxon>
    </lineage>
</organism>
<dbReference type="eggNOG" id="ENOG502Z966">
    <property type="taxonomic scope" value="Bacteria"/>
</dbReference>
<dbReference type="InterPro" id="IPR046561">
    <property type="entry name" value="DUF6716"/>
</dbReference>
<dbReference type="EMBL" id="LLZU01000038">
    <property type="protein sequence ID" value="KRV46909.1"/>
    <property type="molecule type" value="Genomic_DNA"/>
</dbReference>
<dbReference type="STRING" id="76728.AQ490_09020"/>
<dbReference type="Pfam" id="PF20471">
    <property type="entry name" value="DUF6716"/>
    <property type="match status" value="1"/>
</dbReference>
<evidence type="ECO:0000313" key="2">
    <source>
        <dbReference type="Proteomes" id="UP000050867"/>
    </source>
</evidence>
<comment type="caution">
    <text evidence="1">The sequence shown here is derived from an EMBL/GenBank/DDBJ whole genome shotgun (WGS) entry which is preliminary data.</text>
</comment>
<dbReference type="Proteomes" id="UP000050867">
    <property type="component" value="Unassembled WGS sequence"/>
</dbReference>
<evidence type="ECO:0000313" key="1">
    <source>
        <dbReference type="EMBL" id="KRV46909.1"/>
    </source>
</evidence>
<protein>
    <submittedName>
        <fullName evidence="1">Uncharacterized protein</fullName>
    </submittedName>
</protein>
<accession>A0A0T6LLE8</accession>
<gene>
    <name evidence="1" type="ORF">AQ490_09020</name>
</gene>
<name>A0A0T6LLE8_WENVI</name>
<sequence>MPASPPSPTAQHARVLVLADSDTRWKWGALIARQLAPGAELHGRLLRGRATPTVRQLREVGVDPASLDEVTTARFLHELGPGSGPRPDVVVLSLVGGAVQAVLHGLGRVWHGQEQRPVVVTGYVGVVYEKLTDGLLLRAGADLVLANGAHDAQRFRAVYAGVGLDPDAVVETSLPFLGGQPYAPGDDRPFTVTFAVQPSVPGDPRDRMYLLRRAADHARRHPDRDVLVKLRSKPGEHTTHLEESPYQKLVRRLADRPDNLRLVYGNMGDVLDRTDLMVTVSSTAALESMHRGVPTAVLADLGVREALGNHHFLGSGCLTSWDRLDQGHVPRADPDWLARHGVTPGTDPFAAARERVRLVAGTRPAPALRTYYTPAVAGGYLPGLLARYGLDPTGGPLRDQPATTAPADPGPVRRAVRGGARWAYRSGVQRVAPLIRRVGEL</sequence>
<proteinExistence type="predicted"/>
<dbReference type="SUPFAM" id="SSF53756">
    <property type="entry name" value="UDP-Glycosyltransferase/glycogen phosphorylase"/>
    <property type="match status" value="1"/>
</dbReference>
<keyword evidence="2" id="KW-1185">Reference proteome</keyword>
<dbReference type="OrthoDB" id="8441777at2"/>
<reference evidence="1 2" key="1">
    <citation type="submission" date="2015-10" db="EMBL/GenBank/DDBJ databases">
        <title>Draft genome sequence of pyrrolomycin-producing Streptomyces vitaminophilus.</title>
        <authorList>
            <person name="Graham D.E."/>
            <person name="Mahan K.M."/>
            <person name="Klingeman D.M."/>
            <person name="Hettich R.L."/>
            <person name="Parry R.J."/>
        </authorList>
    </citation>
    <scope>NUCLEOTIDE SEQUENCE [LARGE SCALE GENOMIC DNA]</scope>
    <source>
        <strain evidence="1 2">ATCC 31673</strain>
    </source>
</reference>
<dbReference type="AlphaFoldDB" id="A0A0T6LLE8"/>